<dbReference type="eggNOG" id="ENOG502S5QM">
    <property type="taxonomic scope" value="Eukaryota"/>
</dbReference>
<protein>
    <submittedName>
        <fullName evidence="2">Uncharacterized protein</fullName>
    </submittedName>
</protein>
<dbReference type="Proteomes" id="UP000007963">
    <property type="component" value="Unassembled WGS sequence"/>
</dbReference>
<dbReference type="AlphaFoldDB" id="Q0CQ26"/>
<gene>
    <name evidence="2" type="ORF">ATEG_04208</name>
</gene>
<dbReference type="HOGENOM" id="CLU_1414895_0_0_1"/>
<evidence type="ECO:0000313" key="2">
    <source>
        <dbReference type="EMBL" id="EAU36010.1"/>
    </source>
</evidence>
<dbReference type="RefSeq" id="XP_001213386.1">
    <property type="nucleotide sequence ID" value="XM_001213386.1"/>
</dbReference>
<reference evidence="3" key="1">
    <citation type="submission" date="2005-09" db="EMBL/GenBank/DDBJ databases">
        <title>Annotation of the Aspergillus terreus NIH2624 genome.</title>
        <authorList>
            <person name="Birren B.W."/>
            <person name="Lander E.S."/>
            <person name="Galagan J.E."/>
            <person name="Nusbaum C."/>
            <person name="Devon K."/>
            <person name="Henn M."/>
            <person name="Ma L.-J."/>
            <person name="Jaffe D.B."/>
            <person name="Butler J."/>
            <person name="Alvarez P."/>
            <person name="Gnerre S."/>
            <person name="Grabherr M."/>
            <person name="Kleber M."/>
            <person name="Mauceli E.W."/>
            <person name="Brockman W."/>
            <person name="Rounsley S."/>
            <person name="Young S.K."/>
            <person name="LaButti K."/>
            <person name="Pushparaj V."/>
            <person name="DeCaprio D."/>
            <person name="Crawford M."/>
            <person name="Koehrsen M."/>
            <person name="Engels R."/>
            <person name="Montgomery P."/>
            <person name="Pearson M."/>
            <person name="Howarth C."/>
            <person name="Larson L."/>
            <person name="Luoma S."/>
            <person name="White J."/>
            <person name="Alvarado L."/>
            <person name="Kodira C.D."/>
            <person name="Zeng Q."/>
            <person name="Oleary S."/>
            <person name="Yandava C."/>
            <person name="Denning D.W."/>
            <person name="Nierman W.C."/>
            <person name="Milne T."/>
            <person name="Madden K."/>
        </authorList>
    </citation>
    <scope>NUCLEOTIDE SEQUENCE [LARGE SCALE GENOMIC DNA]</scope>
    <source>
        <strain evidence="3">NIH 2624 / FGSC A1156</strain>
    </source>
</reference>
<feature type="compositionally biased region" description="Polar residues" evidence="1">
    <location>
        <begin position="21"/>
        <end position="34"/>
    </location>
</feature>
<name>Q0CQ26_ASPTN</name>
<feature type="compositionally biased region" description="Polar residues" evidence="1">
    <location>
        <begin position="41"/>
        <end position="58"/>
    </location>
</feature>
<dbReference type="STRING" id="341663.Q0CQ26"/>
<dbReference type="OMA" id="HRYNTHI"/>
<dbReference type="OrthoDB" id="2426396at2759"/>
<organism evidence="2 3">
    <name type="scientific">Aspergillus terreus (strain NIH 2624 / FGSC A1156)</name>
    <dbReference type="NCBI Taxonomy" id="341663"/>
    <lineage>
        <taxon>Eukaryota</taxon>
        <taxon>Fungi</taxon>
        <taxon>Dikarya</taxon>
        <taxon>Ascomycota</taxon>
        <taxon>Pezizomycotina</taxon>
        <taxon>Eurotiomycetes</taxon>
        <taxon>Eurotiomycetidae</taxon>
        <taxon>Eurotiales</taxon>
        <taxon>Aspergillaceae</taxon>
        <taxon>Aspergillus</taxon>
        <taxon>Aspergillus subgen. Circumdati</taxon>
    </lineage>
</organism>
<dbReference type="EMBL" id="CH476598">
    <property type="protein sequence ID" value="EAU36010.1"/>
    <property type="molecule type" value="Genomic_DNA"/>
</dbReference>
<dbReference type="PANTHER" id="PTHR39599">
    <property type="entry name" value="GPI-ANCHORED PROTEIN (EUROFUNG)-RELATED-RELATED"/>
    <property type="match status" value="1"/>
</dbReference>
<accession>Q0CQ26</accession>
<dbReference type="GeneID" id="4318543"/>
<dbReference type="VEuPathDB" id="FungiDB:ATEG_04208"/>
<evidence type="ECO:0000256" key="1">
    <source>
        <dbReference type="SAM" id="MobiDB-lite"/>
    </source>
</evidence>
<feature type="region of interest" description="Disordered" evidence="1">
    <location>
        <begin position="21"/>
        <end position="58"/>
    </location>
</feature>
<sequence>MTPDEGEKFFLDYWHFADTASANTTSPTDQPSGSTEKKQTDLQPRVNTYSPAVPQTPQGRSLLSSIFRRDFQCPGDTHACTAINRPGSCCGAGETCQLVADTGSGDVGCCPQGQSCSGSVGSCQAGYTQCAAALGGGCCIPGRTGVHGDNHHAFNGSDVHHHRYNTHIQPNKRDQHDEYDQSHLYIYVHIHR</sequence>
<dbReference type="PANTHER" id="PTHR39599:SF2">
    <property type="entry name" value="ANCHORED PROTEIN, PUTATIVE (AFU_ORTHOLOGUE AFUA_1G09650)-RELATED"/>
    <property type="match status" value="1"/>
</dbReference>
<evidence type="ECO:0000313" key="3">
    <source>
        <dbReference type="Proteomes" id="UP000007963"/>
    </source>
</evidence>
<proteinExistence type="predicted"/>